<protein>
    <submittedName>
        <fullName evidence="1">2OG-Fe(II) oxygenase-related protein</fullName>
    </submittedName>
</protein>
<proteinExistence type="predicted"/>
<reference evidence="1" key="1">
    <citation type="journal article" date="2014" name="Int. J. Syst. Evol. Microbiol.">
        <title>Complete genome sequence of Corynebacterium casei LMG S-19264T (=DSM 44701T), isolated from a smear-ripened cheese.</title>
        <authorList>
            <consortium name="US DOE Joint Genome Institute (JGI-PGF)"/>
            <person name="Walter F."/>
            <person name="Albersmeier A."/>
            <person name="Kalinowski J."/>
            <person name="Ruckert C."/>
        </authorList>
    </citation>
    <scope>NUCLEOTIDE SEQUENCE</scope>
    <source>
        <strain evidence="1">KCTC 32296</strain>
    </source>
</reference>
<dbReference type="RefSeq" id="WP_189488121.1">
    <property type="nucleotide sequence ID" value="NZ_BMZB01000005.1"/>
</dbReference>
<reference evidence="1" key="2">
    <citation type="submission" date="2020-09" db="EMBL/GenBank/DDBJ databases">
        <authorList>
            <person name="Sun Q."/>
            <person name="Kim S."/>
        </authorList>
    </citation>
    <scope>NUCLEOTIDE SEQUENCE</scope>
    <source>
        <strain evidence="1">KCTC 32296</strain>
    </source>
</reference>
<dbReference type="Gene3D" id="2.60.120.620">
    <property type="entry name" value="q2cbj1_9rhob like domain"/>
    <property type="match status" value="1"/>
</dbReference>
<dbReference type="EMBL" id="BMZB01000005">
    <property type="protein sequence ID" value="GGZ41631.1"/>
    <property type="molecule type" value="Genomic_DNA"/>
</dbReference>
<dbReference type="Proteomes" id="UP000662572">
    <property type="component" value="Unassembled WGS sequence"/>
</dbReference>
<dbReference type="NCBIfam" id="TIGR02466">
    <property type="entry name" value="TIGR02466 family protein"/>
    <property type="match status" value="1"/>
</dbReference>
<name>A0A918UY75_9CAUL</name>
<gene>
    <name evidence="1" type="ORF">GCM10011273_30350</name>
</gene>
<keyword evidence="2" id="KW-1185">Reference proteome</keyword>
<comment type="caution">
    <text evidence="1">The sequence shown here is derived from an EMBL/GenBank/DDBJ whole genome shotgun (WGS) entry which is preliminary data.</text>
</comment>
<organism evidence="1 2">
    <name type="scientific">Asticcacaulis endophyticus</name>
    <dbReference type="NCBI Taxonomy" id="1395890"/>
    <lineage>
        <taxon>Bacteria</taxon>
        <taxon>Pseudomonadati</taxon>
        <taxon>Pseudomonadota</taxon>
        <taxon>Alphaproteobacteria</taxon>
        <taxon>Caulobacterales</taxon>
        <taxon>Caulobacteraceae</taxon>
        <taxon>Asticcacaulis</taxon>
    </lineage>
</organism>
<dbReference type="Pfam" id="PF13759">
    <property type="entry name" value="2OG-FeII_Oxy_5"/>
    <property type="match status" value="1"/>
</dbReference>
<evidence type="ECO:0000313" key="1">
    <source>
        <dbReference type="EMBL" id="GGZ41631.1"/>
    </source>
</evidence>
<dbReference type="AlphaFoldDB" id="A0A918UY75"/>
<accession>A0A918UY75</accession>
<evidence type="ECO:0000313" key="2">
    <source>
        <dbReference type="Proteomes" id="UP000662572"/>
    </source>
</evidence>
<dbReference type="SUPFAM" id="SSF51197">
    <property type="entry name" value="Clavaminate synthase-like"/>
    <property type="match status" value="1"/>
</dbReference>
<sequence>MKTPAAATITPLFVTEIYRADLSGEAGFEAFIEEIDDTCRAFADDDDAGHDWCEKNAYPGYTSYGSMSNLTQYAPVFAVLKKQLDAHVHAFAEVLEYDLGGKKLKLDNIWINILEPGGFHSGHIHPHSVISGTFYVAVPDKASALKFEDPRLMGFMNAPPRKTPHRRDHEIFAYEAPAAGTILMWESWLRHEVTMNQSDDVRISVSFNYGF</sequence>
<dbReference type="InterPro" id="IPR012668">
    <property type="entry name" value="CHP02466"/>
</dbReference>